<evidence type="ECO:0000313" key="1">
    <source>
        <dbReference type="EMBL" id="MDO9712394.1"/>
    </source>
</evidence>
<proteinExistence type="predicted"/>
<comment type="caution">
    <text evidence="1">The sequence shown here is derived from an EMBL/GenBank/DDBJ whole genome shotgun (WGS) entry which is preliminary data.</text>
</comment>
<dbReference type="Proteomes" id="UP001243009">
    <property type="component" value="Unassembled WGS sequence"/>
</dbReference>
<evidence type="ECO:0000313" key="2">
    <source>
        <dbReference type="Proteomes" id="UP001243009"/>
    </source>
</evidence>
<reference evidence="1 2" key="1">
    <citation type="submission" date="2023-08" db="EMBL/GenBank/DDBJ databases">
        <title>The draft genome sequence of Paracraurococcus sp. LOR1-02.</title>
        <authorList>
            <person name="Kingkaew E."/>
            <person name="Tanasupawat S."/>
        </authorList>
    </citation>
    <scope>NUCLEOTIDE SEQUENCE [LARGE SCALE GENOMIC DNA]</scope>
    <source>
        <strain evidence="1 2">LOR1-02</strain>
    </source>
</reference>
<protein>
    <submittedName>
        <fullName evidence="1">Uncharacterized protein</fullName>
    </submittedName>
</protein>
<sequence length="61" mass="6980">MALTDQQRRERDKTDLAVWEPMRAAGEQVMRDRRAAEAVKAKEDGVEAAKEDRGRGLRVRV</sequence>
<keyword evidence="2" id="KW-1185">Reference proteome</keyword>
<dbReference type="RefSeq" id="WP_305107250.1">
    <property type="nucleotide sequence ID" value="NZ_JAUTWS010000046.1"/>
</dbReference>
<accession>A0ABT9E8F0</accession>
<name>A0ABT9E8F0_9PROT</name>
<dbReference type="EMBL" id="JAUTWS010000046">
    <property type="protein sequence ID" value="MDO9712394.1"/>
    <property type="molecule type" value="Genomic_DNA"/>
</dbReference>
<organism evidence="1 2">
    <name type="scientific">Paracraurococcus lichenis</name>
    <dbReference type="NCBI Taxonomy" id="3064888"/>
    <lineage>
        <taxon>Bacteria</taxon>
        <taxon>Pseudomonadati</taxon>
        <taxon>Pseudomonadota</taxon>
        <taxon>Alphaproteobacteria</taxon>
        <taxon>Acetobacterales</taxon>
        <taxon>Roseomonadaceae</taxon>
        <taxon>Paracraurococcus</taxon>
    </lineage>
</organism>
<gene>
    <name evidence="1" type="ORF">Q7A36_28890</name>
</gene>